<sequence length="290" mass="31795">MLAPLLHSFYEAARQGSVTVAAKVLGLSQPTVTAHIRQLETMYKVELFHRRGGRIELTEAGAGLMPQVQRLLQNERDIDFALRNASRLAGTLWVGATGPYYILPGIAAFRQRYPATEIRVVIGNSREMLDALIDSRIDIAVSSQRDDDPRLVRQTLACDSLVLVVHRDHPLTRAGKASLADLKTQTLLLRESGSMTRQITESALRAADVRPATTIEIGSREAIHEAIRHDMGCSLMPAGEVPASPDLRVLPLEGEMPSSLEYVYYLGARSGALLIDTFIGLLADSRASRT</sequence>
<dbReference type="GO" id="GO:0000976">
    <property type="term" value="F:transcription cis-regulatory region binding"/>
    <property type="evidence" value="ECO:0007669"/>
    <property type="project" value="TreeGrafter"/>
</dbReference>
<dbReference type="AlphaFoldDB" id="A0A1I3EPH1"/>
<feature type="domain" description="HTH lysR-type" evidence="5">
    <location>
        <begin position="1"/>
        <end position="58"/>
    </location>
</feature>
<dbReference type="RefSeq" id="WP_091008182.1">
    <property type="nucleotide sequence ID" value="NZ_CP041743.1"/>
</dbReference>
<organism evidence="6 7">
    <name type="scientific">Paraburkholderia megapolitana</name>
    <dbReference type="NCBI Taxonomy" id="420953"/>
    <lineage>
        <taxon>Bacteria</taxon>
        <taxon>Pseudomonadati</taxon>
        <taxon>Pseudomonadota</taxon>
        <taxon>Betaproteobacteria</taxon>
        <taxon>Burkholderiales</taxon>
        <taxon>Burkholderiaceae</taxon>
        <taxon>Paraburkholderia</taxon>
    </lineage>
</organism>
<dbReference type="InterPro" id="IPR000847">
    <property type="entry name" value="LysR_HTH_N"/>
</dbReference>
<dbReference type="GO" id="GO:0003700">
    <property type="term" value="F:DNA-binding transcription factor activity"/>
    <property type="evidence" value="ECO:0007669"/>
    <property type="project" value="InterPro"/>
</dbReference>
<dbReference type="Gene3D" id="3.40.190.290">
    <property type="match status" value="1"/>
</dbReference>
<keyword evidence="2" id="KW-0805">Transcription regulation</keyword>
<dbReference type="InterPro" id="IPR005119">
    <property type="entry name" value="LysR_subst-bd"/>
</dbReference>
<dbReference type="Pfam" id="PF03466">
    <property type="entry name" value="LysR_substrate"/>
    <property type="match status" value="1"/>
</dbReference>
<dbReference type="InterPro" id="IPR036390">
    <property type="entry name" value="WH_DNA-bd_sf"/>
</dbReference>
<reference evidence="6 7" key="1">
    <citation type="submission" date="2016-10" db="EMBL/GenBank/DDBJ databases">
        <authorList>
            <person name="de Groot N.N."/>
        </authorList>
    </citation>
    <scope>NUCLEOTIDE SEQUENCE [LARGE SCALE GENOMIC DNA]</scope>
    <source>
        <strain evidence="6 7">LMG 23650</strain>
    </source>
</reference>
<gene>
    <name evidence="6" type="ORF">SAMN05192543_101987</name>
</gene>
<evidence type="ECO:0000313" key="6">
    <source>
        <dbReference type="EMBL" id="SFI00581.1"/>
    </source>
</evidence>
<dbReference type="PANTHER" id="PTHR30126">
    <property type="entry name" value="HTH-TYPE TRANSCRIPTIONAL REGULATOR"/>
    <property type="match status" value="1"/>
</dbReference>
<dbReference type="EMBL" id="FOQU01000001">
    <property type="protein sequence ID" value="SFI00581.1"/>
    <property type="molecule type" value="Genomic_DNA"/>
</dbReference>
<protein>
    <submittedName>
        <fullName evidence="6">Transcriptional regulator, LysR family</fullName>
    </submittedName>
</protein>
<dbReference type="CDD" id="cd05466">
    <property type="entry name" value="PBP2_LTTR_substrate"/>
    <property type="match status" value="1"/>
</dbReference>
<dbReference type="Gene3D" id="1.10.10.10">
    <property type="entry name" value="Winged helix-like DNA-binding domain superfamily/Winged helix DNA-binding domain"/>
    <property type="match status" value="1"/>
</dbReference>
<dbReference type="PANTHER" id="PTHR30126:SF39">
    <property type="entry name" value="HTH-TYPE TRANSCRIPTIONAL REGULATOR CYSL"/>
    <property type="match status" value="1"/>
</dbReference>
<dbReference type="SUPFAM" id="SSF53850">
    <property type="entry name" value="Periplasmic binding protein-like II"/>
    <property type="match status" value="1"/>
</dbReference>
<dbReference type="PROSITE" id="PS50931">
    <property type="entry name" value="HTH_LYSR"/>
    <property type="match status" value="1"/>
</dbReference>
<name>A0A1I3EPH1_9BURK</name>
<evidence type="ECO:0000256" key="3">
    <source>
        <dbReference type="ARBA" id="ARBA00023125"/>
    </source>
</evidence>
<keyword evidence="4" id="KW-0804">Transcription</keyword>
<evidence type="ECO:0000313" key="7">
    <source>
        <dbReference type="Proteomes" id="UP000199548"/>
    </source>
</evidence>
<accession>A0A1I3EPH1</accession>
<dbReference type="OrthoDB" id="9786526at2"/>
<proteinExistence type="inferred from homology"/>
<evidence type="ECO:0000256" key="2">
    <source>
        <dbReference type="ARBA" id="ARBA00023015"/>
    </source>
</evidence>
<dbReference type="Proteomes" id="UP000199548">
    <property type="component" value="Unassembled WGS sequence"/>
</dbReference>
<dbReference type="SUPFAM" id="SSF46785">
    <property type="entry name" value="Winged helix' DNA-binding domain"/>
    <property type="match status" value="1"/>
</dbReference>
<evidence type="ECO:0000259" key="5">
    <source>
        <dbReference type="PROSITE" id="PS50931"/>
    </source>
</evidence>
<evidence type="ECO:0000256" key="1">
    <source>
        <dbReference type="ARBA" id="ARBA00009437"/>
    </source>
</evidence>
<keyword evidence="7" id="KW-1185">Reference proteome</keyword>
<dbReference type="InterPro" id="IPR036388">
    <property type="entry name" value="WH-like_DNA-bd_sf"/>
</dbReference>
<dbReference type="Pfam" id="PF00126">
    <property type="entry name" value="HTH_1"/>
    <property type="match status" value="1"/>
</dbReference>
<dbReference type="PRINTS" id="PR00039">
    <property type="entry name" value="HTHLYSR"/>
</dbReference>
<comment type="similarity">
    <text evidence="1">Belongs to the LysR transcriptional regulatory family.</text>
</comment>
<dbReference type="STRING" id="420953.SAMN05192543_101987"/>
<keyword evidence="3" id="KW-0238">DNA-binding</keyword>
<evidence type="ECO:0000256" key="4">
    <source>
        <dbReference type="ARBA" id="ARBA00023163"/>
    </source>
</evidence>